<comment type="subcellular location">
    <subcellularLocation>
        <location evidence="1">Nucleus</location>
    </subcellularLocation>
</comment>
<name>A0A914E689_9BILA</name>
<feature type="domain" description="TEA" evidence="7">
    <location>
        <begin position="12"/>
        <end position="87"/>
    </location>
</feature>
<dbReference type="PROSITE" id="PS51088">
    <property type="entry name" value="TEA_2"/>
    <property type="match status" value="1"/>
</dbReference>
<dbReference type="Pfam" id="PF17725">
    <property type="entry name" value="YBD"/>
    <property type="match status" value="1"/>
</dbReference>
<organism evidence="8 9">
    <name type="scientific">Acrobeloides nanus</name>
    <dbReference type="NCBI Taxonomy" id="290746"/>
    <lineage>
        <taxon>Eukaryota</taxon>
        <taxon>Metazoa</taxon>
        <taxon>Ecdysozoa</taxon>
        <taxon>Nematoda</taxon>
        <taxon>Chromadorea</taxon>
        <taxon>Rhabditida</taxon>
        <taxon>Tylenchina</taxon>
        <taxon>Cephalobomorpha</taxon>
        <taxon>Cephaloboidea</taxon>
        <taxon>Cephalobidae</taxon>
        <taxon>Acrobeloides</taxon>
    </lineage>
</organism>
<dbReference type="Gene3D" id="6.10.20.40">
    <property type="entry name" value="TEA/ATTS domain"/>
    <property type="match status" value="1"/>
</dbReference>
<evidence type="ECO:0000256" key="5">
    <source>
        <dbReference type="ARBA" id="ARBA00023242"/>
    </source>
</evidence>
<dbReference type="GO" id="GO:0000978">
    <property type="term" value="F:RNA polymerase II cis-regulatory region sequence-specific DNA binding"/>
    <property type="evidence" value="ECO:0007669"/>
    <property type="project" value="TreeGrafter"/>
</dbReference>
<dbReference type="PANTHER" id="PTHR11834">
    <property type="entry name" value="TRANSCRIPTIONAL ENHANCER FACTOR TEF RELATED"/>
    <property type="match status" value="1"/>
</dbReference>
<dbReference type="GO" id="GO:0005634">
    <property type="term" value="C:nucleus"/>
    <property type="evidence" value="ECO:0007669"/>
    <property type="project" value="UniProtKB-SubCell"/>
</dbReference>
<dbReference type="PRINTS" id="PR00065">
    <property type="entry name" value="TEADOMAIN"/>
</dbReference>
<evidence type="ECO:0000256" key="4">
    <source>
        <dbReference type="ARBA" id="ARBA00023163"/>
    </source>
</evidence>
<feature type="DNA-binding region" description="TEA" evidence="6">
    <location>
        <begin position="12"/>
        <end position="87"/>
    </location>
</feature>
<evidence type="ECO:0000256" key="3">
    <source>
        <dbReference type="ARBA" id="ARBA00023125"/>
    </source>
</evidence>
<dbReference type="GO" id="GO:0000981">
    <property type="term" value="F:DNA-binding transcription factor activity, RNA polymerase II-specific"/>
    <property type="evidence" value="ECO:0007669"/>
    <property type="project" value="TreeGrafter"/>
</dbReference>
<dbReference type="Gene3D" id="2.70.50.80">
    <property type="match status" value="1"/>
</dbReference>
<evidence type="ECO:0000259" key="7">
    <source>
        <dbReference type="PROSITE" id="PS51088"/>
    </source>
</evidence>
<evidence type="ECO:0000256" key="6">
    <source>
        <dbReference type="PROSITE-ProRule" id="PRU00505"/>
    </source>
</evidence>
<dbReference type="Proteomes" id="UP000887540">
    <property type="component" value="Unplaced"/>
</dbReference>
<dbReference type="AlphaFoldDB" id="A0A914E689"/>
<dbReference type="InterPro" id="IPR050937">
    <property type="entry name" value="TEC1_TEAD_TF"/>
</dbReference>
<keyword evidence="8" id="KW-1185">Reference proteome</keyword>
<dbReference type="PANTHER" id="PTHR11834:SF0">
    <property type="entry name" value="PROTEIN SCALLOPED"/>
    <property type="match status" value="1"/>
</dbReference>
<keyword evidence="3" id="KW-0238">DNA-binding</keyword>
<keyword evidence="5" id="KW-0539">Nucleus</keyword>
<dbReference type="InterPro" id="IPR038096">
    <property type="entry name" value="TEA/ATTS_sf"/>
</dbReference>
<accession>A0A914E689</accession>
<dbReference type="GO" id="GO:0005667">
    <property type="term" value="C:transcription regulator complex"/>
    <property type="evidence" value="ECO:0007669"/>
    <property type="project" value="TreeGrafter"/>
</dbReference>
<reference evidence="9" key="1">
    <citation type="submission" date="2022-11" db="UniProtKB">
        <authorList>
            <consortium name="WormBaseParasite"/>
        </authorList>
    </citation>
    <scope>IDENTIFICATION</scope>
</reference>
<sequence>MMTLVPIYDNNFYLAEEIWSKDVEEAFIEAIQIYGQDGSTSVPLSDGKRIGKNKLISDYILEKTNKYRSPRQISSHIQVYKIRQRSRPSSRIMSPMTDYSKIIVPGCLKNLSMKVDVKGVINFNPNSYTNLCNLEPIHCAPSQNFVSEQMFYSSEKMQIDKMHARYLNGQQQFIKIHPIPVEEVNLEPTTFYTYHTRSTWSEDFKLVLKELIMLNKLGDTTALHHVITNISYLTIITDKETDPPEVLFVVALLFEKSQDSNLGYCVYRLVP</sequence>
<dbReference type="WBParaSite" id="ACRNAN_scaffold5861.g31915.t1">
    <property type="protein sequence ID" value="ACRNAN_scaffold5861.g31915.t1"/>
    <property type="gene ID" value="ACRNAN_scaffold5861.g31915"/>
</dbReference>
<dbReference type="InterPro" id="IPR041086">
    <property type="entry name" value="YBD"/>
</dbReference>
<protein>
    <submittedName>
        <fullName evidence="9">TEA domain-containing protein</fullName>
    </submittedName>
</protein>
<proteinExistence type="predicted"/>
<evidence type="ECO:0000256" key="2">
    <source>
        <dbReference type="ARBA" id="ARBA00023015"/>
    </source>
</evidence>
<keyword evidence="4" id="KW-0804">Transcription</keyword>
<keyword evidence="2" id="KW-0805">Transcription regulation</keyword>
<evidence type="ECO:0000313" key="8">
    <source>
        <dbReference type="Proteomes" id="UP000887540"/>
    </source>
</evidence>
<dbReference type="SMART" id="SM00426">
    <property type="entry name" value="TEA"/>
    <property type="match status" value="1"/>
</dbReference>
<dbReference type="Pfam" id="PF01285">
    <property type="entry name" value="TEA"/>
    <property type="match status" value="1"/>
</dbReference>
<evidence type="ECO:0000313" key="9">
    <source>
        <dbReference type="WBParaSite" id="ACRNAN_scaffold5861.g31915.t1"/>
    </source>
</evidence>
<dbReference type="InterPro" id="IPR000818">
    <property type="entry name" value="TEA/ATTS_dom"/>
</dbReference>
<evidence type="ECO:0000256" key="1">
    <source>
        <dbReference type="ARBA" id="ARBA00004123"/>
    </source>
</evidence>